<evidence type="ECO:0000256" key="2">
    <source>
        <dbReference type="ARBA" id="ARBA00022676"/>
    </source>
</evidence>
<dbReference type="AlphaFoldDB" id="A0A090MCN2"/>
<keyword evidence="4 9" id="KW-0812">Transmembrane</keyword>
<feature type="domain" description="Hydroxyproline O-arabinosyltransferase-like" evidence="11">
    <location>
        <begin position="361"/>
        <end position="633"/>
    </location>
</feature>
<evidence type="ECO:0000256" key="4">
    <source>
        <dbReference type="ARBA" id="ARBA00022692"/>
    </source>
</evidence>
<evidence type="ECO:0000259" key="11">
    <source>
        <dbReference type="Pfam" id="PF23452"/>
    </source>
</evidence>
<dbReference type="EMBL" id="CAID01000012">
    <property type="protein sequence ID" value="CEF99834.1"/>
    <property type="molecule type" value="Genomic_DNA"/>
</dbReference>
<evidence type="ECO:0000313" key="13">
    <source>
        <dbReference type="Proteomes" id="UP000009170"/>
    </source>
</evidence>
<evidence type="ECO:0000256" key="1">
    <source>
        <dbReference type="ARBA" id="ARBA00004167"/>
    </source>
</evidence>
<dbReference type="Pfam" id="PF23452">
    <property type="entry name" value="HPAT"/>
    <property type="match status" value="1"/>
</dbReference>
<name>A0A090MCN2_OSTTA</name>
<proteinExistence type="predicted"/>
<keyword evidence="5 9" id="KW-1133">Transmembrane helix</keyword>
<keyword evidence="6 9" id="KW-0472">Membrane</keyword>
<keyword evidence="13" id="KW-1185">Reference proteome</keyword>
<keyword evidence="7" id="KW-0175">Coiled coil</keyword>
<dbReference type="OrthoDB" id="2016014at2759"/>
<dbReference type="InParanoid" id="A0A090MCN2"/>
<sequence length="694" mass="77411">MAHPARRPFRTDGTNVRTATAYANRGRRATSIGLVCGCAIALVISVSLATTMVTSARRAVEVESLRNSLHDVRMRVKEKERALVEMKTTTEARLRRAEAAAERARVEAEAKDAAAKRAVDAARETLETVETREAVERHREAVEAAVGGQTADGATEPLAREAEDAFSEKAMRDVADVAKVVKRARVVKDVEDDENEGEISKKTEDEDERGGEDASGDIARKKVKVAFKSATHSDPLLKNLAPGAPTSKTTAEFTCNGKENTELWGSVVKDGEINVQQDAGACCNSCAELNVNGANRCSVWVYNPTSKACWLKYEEDPVNAKPANEGPNVPWTSGYFDLPKNKLEPKYEPATGKKDLPKCLHTIMTSSGNVYMNWQSRIMYSSYLRHAAEPGSIMKAFTRILHKGHEDELMHEIPTMRFNPVQTKCDGWCDYPVADRSKAVADWILTADSERCSHVVMVETDHIIVKTPSPKILLPQGEAMGFKFGYMNPSQPTLKKLYPEYFKDGQKMPPTGNSPSVVNTVDLRTIAPLWWKFVNETETPEQLRKELGWVRDMYAYDLAALASGVKHTLAEGPDSLLLAQPPADHELGNAYILHYTWGPEIYDKDDKFVWKFDKRSYGEGQYGQGPYILQEIPPPPEWDESKGLQLQDFFRPRALTEKRLGLIKMLIDEFNVAVRALPKVPKGYNTIEEARLYV</sequence>
<protein>
    <submittedName>
        <fullName evidence="12">Unnamed product</fullName>
    </submittedName>
</protein>
<dbReference type="RefSeq" id="XP_022840061.1">
    <property type="nucleotide sequence ID" value="XM_022982839.1"/>
</dbReference>
<dbReference type="InterPro" id="IPR056508">
    <property type="entry name" value="HPAT-like"/>
</dbReference>
<evidence type="ECO:0000256" key="9">
    <source>
        <dbReference type="SAM" id="Phobius"/>
    </source>
</evidence>
<reference evidence="13" key="1">
    <citation type="journal article" date="2006" name="Proc. Natl. Acad. Sci. U.S.A.">
        <title>Genome analysis of the smallest free-living eukaryote Ostreococcus tauri unveils many unique features.</title>
        <authorList>
            <person name="Derelle E."/>
            <person name="Ferraz C."/>
            <person name="Rombauts S."/>
            <person name="Rouze P."/>
            <person name="Worden A.Z."/>
            <person name="Robbens S."/>
            <person name="Partensky F."/>
            <person name="Degroeve S."/>
            <person name="Echeynie S."/>
            <person name="Cooke R."/>
            <person name="Saeys Y."/>
            <person name="Wuyts J."/>
            <person name="Jabbari K."/>
            <person name="Bowler C."/>
            <person name="Panaud O."/>
            <person name="Piegu B."/>
            <person name="Ball S.G."/>
            <person name="Ral J.-P."/>
            <person name="Bouget F.-Y."/>
            <person name="Piganeau G."/>
            <person name="De Baets B."/>
            <person name="Picard A."/>
            <person name="Delseny M."/>
            <person name="Demaille J."/>
            <person name="Van de Peer Y."/>
            <person name="Moreau H."/>
        </authorList>
    </citation>
    <scope>NUCLEOTIDE SEQUENCE [LARGE SCALE GENOMIC DNA]</scope>
    <source>
        <strain evidence="13">OTTH 0595 / CCAP 157/2 / RCC745</strain>
    </source>
</reference>
<comment type="caution">
    <text evidence="12">The sequence shown here is derived from an EMBL/GenBank/DDBJ whole genome shotgun (WGS) entry which is preliminary data.</text>
</comment>
<feature type="transmembrane region" description="Helical" evidence="9">
    <location>
        <begin position="32"/>
        <end position="53"/>
    </location>
</feature>
<gene>
    <name evidence="12" type="ORF">OT_ostta12g01120</name>
</gene>
<dbReference type="PANTHER" id="PTHR31485:SF17">
    <property type="match status" value="1"/>
</dbReference>
<evidence type="ECO:0000256" key="8">
    <source>
        <dbReference type="SAM" id="MobiDB-lite"/>
    </source>
</evidence>
<dbReference type="GeneID" id="9836122"/>
<evidence type="ECO:0000259" key="10">
    <source>
        <dbReference type="Pfam" id="PF14295"/>
    </source>
</evidence>
<dbReference type="Proteomes" id="UP000009170">
    <property type="component" value="Unassembled WGS sequence"/>
</dbReference>
<evidence type="ECO:0000256" key="3">
    <source>
        <dbReference type="ARBA" id="ARBA00022679"/>
    </source>
</evidence>
<feature type="coiled-coil region" evidence="7">
    <location>
        <begin position="62"/>
        <end position="116"/>
    </location>
</feature>
<evidence type="ECO:0000256" key="6">
    <source>
        <dbReference type="ARBA" id="ARBA00023136"/>
    </source>
</evidence>
<keyword evidence="3" id="KW-0808">Transferase</keyword>
<comment type="subcellular location">
    <subcellularLocation>
        <location evidence="1">Membrane</location>
        <topology evidence="1">Single-pass membrane protein</topology>
    </subcellularLocation>
</comment>
<dbReference type="InterPro" id="IPR044845">
    <property type="entry name" value="HPAT/SRGT1-like"/>
</dbReference>
<reference evidence="12 13" key="2">
    <citation type="journal article" date="2014" name="BMC Genomics">
        <title>An improved genome of the model marine alga Ostreococcus tauri unfolds by assessing Illumina de novo assemblies.</title>
        <authorList>
            <person name="Blanc-Mathieu R."/>
            <person name="Verhelst B."/>
            <person name="Derelle E."/>
            <person name="Rombauts S."/>
            <person name="Bouget F.Y."/>
            <person name="Carre I."/>
            <person name="Chateau A."/>
            <person name="Eyre-Walker A."/>
            <person name="Grimsley N."/>
            <person name="Moreau H."/>
            <person name="Piegu B."/>
            <person name="Rivals E."/>
            <person name="Schackwitz W."/>
            <person name="Van de Peer Y."/>
            <person name="Piganeau G."/>
        </authorList>
    </citation>
    <scope>NUCLEOTIDE SEQUENCE [LARGE SCALE GENOMIC DNA]</scope>
    <source>
        <strain evidence="13">OTTH 0595 / CCAP 157/2 / RCC745</strain>
    </source>
</reference>
<dbReference type="PANTHER" id="PTHR31485">
    <property type="entry name" value="PEPTIDYL SERINE ALPHA-GALACTOSYLTRANSFERASE"/>
    <property type="match status" value="1"/>
</dbReference>
<dbReference type="Gene3D" id="3.50.4.10">
    <property type="entry name" value="Hepatocyte Growth Factor"/>
    <property type="match status" value="1"/>
</dbReference>
<dbReference type="STRING" id="70448.A0A090MCN2"/>
<dbReference type="GO" id="GO:0016757">
    <property type="term" value="F:glycosyltransferase activity"/>
    <property type="evidence" value="ECO:0007669"/>
    <property type="project" value="UniProtKB-KW"/>
</dbReference>
<organism evidence="12 13">
    <name type="scientific">Ostreococcus tauri</name>
    <name type="common">Marine green alga</name>
    <dbReference type="NCBI Taxonomy" id="70448"/>
    <lineage>
        <taxon>Eukaryota</taxon>
        <taxon>Viridiplantae</taxon>
        <taxon>Chlorophyta</taxon>
        <taxon>Mamiellophyceae</taxon>
        <taxon>Mamiellales</taxon>
        <taxon>Bathycoccaceae</taxon>
        <taxon>Ostreococcus</taxon>
    </lineage>
</organism>
<feature type="region of interest" description="Disordered" evidence="8">
    <location>
        <begin position="190"/>
        <end position="217"/>
    </location>
</feature>
<feature type="domain" description="Apple" evidence="10">
    <location>
        <begin position="261"/>
        <end position="312"/>
    </location>
</feature>
<keyword evidence="2" id="KW-0328">Glycosyltransferase</keyword>
<evidence type="ECO:0000256" key="5">
    <source>
        <dbReference type="ARBA" id="ARBA00022989"/>
    </source>
</evidence>
<evidence type="ECO:0000313" key="12">
    <source>
        <dbReference type="EMBL" id="CEF99834.1"/>
    </source>
</evidence>
<dbReference type="GO" id="GO:0016020">
    <property type="term" value="C:membrane"/>
    <property type="evidence" value="ECO:0007669"/>
    <property type="project" value="UniProtKB-SubCell"/>
</dbReference>
<evidence type="ECO:0000256" key="7">
    <source>
        <dbReference type="SAM" id="Coils"/>
    </source>
</evidence>
<dbReference type="Pfam" id="PF14295">
    <property type="entry name" value="PAN_4"/>
    <property type="match status" value="1"/>
</dbReference>
<dbReference type="KEGG" id="ota:OT_ostta12g01120"/>
<dbReference type="InterPro" id="IPR003609">
    <property type="entry name" value="Pan_app"/>
</dbReference>
<accession>A0A090MCN2</accession>